<organism evidence="1 2">
    <name type="scientific">Vermiconidia calcicola</name>
    <dbReference type="NCBI Taxonomy" id="1690605"/>
    <lineage>
        <taxon>Eukaryota</taxon>
        <taxon>Fungi</taxon>
        <taxon>Dikarya</taxon>
        <taxon>Ascomycota</taxon>
        <taxon>Pezizomycotina</taxon>
        <taxon>Dothideomycetes</taxon>
        <taxon>Dothideomycetidae</taxon>
        <taxon>Mycosphaerellales</taxon>
        <taxon>Extremaceae</taxon>
        <taxon>Vermiconidia</taxon>
    </lineage>
</organism>
<proteinExistence type="predicted"/>
<comment type="caution">
    <text evidence="1">The sequence shown here is derived from an EMBL/GenBank/DDBJ whole genome shotgun (WGS) entry which is preliminary data.</text>
</comment>
<sequence length="411" mass="45865">MGCAACSKEAVEGAPLPGSGACGRCKQAWYCSRECQTSDWPTHSKACVRPNYVIHAQLGAEAIAWRLRAVISDPPVERTLSCPSNATFAQMHEALQVAFGWASTHTYDFSVLDPEYGPDSGGDNAMLDMMQRAMGKIDPSSPREYTLRILGKKNGDVFVDSTHDNQRAHPRTLEKPSRSTKLYQIFDDPKYRDGTMVYTYDFGDRWEHLLTVTRRVDPTTKFQCIDGIGHGVAEDVVQDGWAELKQAYRTKEPNKEQREKMQWYERQASNGSPQGLKNGREHVFDKDEVDAKLSGSSIGRLNCCMDKNQDTETANAVVDHQRVPPQHPSLSKVYTTLEFRLKARLDRTHVTLARSSWKFQIRGRRSCFGIGQASAIVDSPKLRECTSLGSTGPWIVYPGASARQPGTVAIV</sequence>
<name>A0ACC3MMY6_9PEZI</name>
<dbReference type="EMBL" id="JAUTXU010000197">
    <property type="protein sequence ID" value="KAK3699500.1"/>
    <property type="molecule type" value="Genomic_DNA"/>
</dbReference>
<dbReference type="Proteomes" id="UP001281147">
    <property type="component" value="Unassembled WGS sequence"/>
</dbReference>
<evidence type="ECO:0000313" key="2">
    <source>
        <dbReference type="Proteomes" id="UP001281147"/>
    </source>
</evidence>
<reference evidence="1" key="1">
    <citation type="submission" date="2023-07" db="EMBL/GenBank/DDBJ databases">
        <title>Black Yeasts Isolated from many extreme environments.</title>
        <authorList>
            <person name="Coleine C."/>
            <person name="Stajich J.E."/>
            <person name="Selbmann L."/>
        </authorList>
    </citation>
    <scope>NUCLEOTIDE SEQUENCE</scope>
    <source>
        <strain evidence="1">CCFEE 5714</strain>
    </source>
</reference>
<gene>
    <name evidence="1" type="ORF">LTR37_016457</name>
</gene>
<protein>
    <submittedName>
        <fullName evidence="1">Uncharacterized protein</fullName>
    </submittedName>
</protein>
<accession>A0ACC3MMY6</accession>
<keyword evidence="2" id="KW-1185">Reference proteome</keyword>
<evidence type="ECO:0000313" key="1">
    <source>
        <dbReference type="EMBL" id="KAK3699500.1"/>
    </source>
</evidence>